<dbReference type="AlphaFoldDB" id="A0A4R7VHF7"/>
<dbReference type="RefSeq" id="WP_133904808.1">
    <property type="nucleotide sequence ID" value="NZ_SOCP01000008.1"/>
</dbReference>
<dbReference type="Proteomes" id="UP000294927">
    <property type="component" value="Unassembled WGS sequence"/>
</dbReference>
<name>A0A4R7VHF7_9PSEU</name>
<accession>A0A4R7VHF7</accession>
<comment type="caution">
    <text evidence="1">The sequence shown here is derived from an EMBL/GenBank/DDBJ whole genome shotgun (WGS) entry which is preliminary data.</text>
</comment>
<dbReference type="EMBL" id="SOCP01000008">
    <property type="protein sequence ID" value="TDV48762.1"/>
    <property type="molecule type" value="Genomic_DNA"/>
</dbReference>
<evidence type="ECO:0000313" key="1">
    <source>
        <dbReference type="EMBL" id="TDV48762.1"/>
    </source>
</evidence>
<organism evidence="1 2">
    <name type="scientific">Actinophytocola oryzae</name>
    <dbReference type="NCBI Taxonomy" id="502181"/>
    <lineage>
        <taxon>Bacteria</taxon>
        <taxon>Bacillati</taxon>
        <taxon>Actinomycetota</taxon>
        <taxon>Actinomycetes</taxon>
        <taxon>Pseudonocardiales</taxon>
        <taxon>Pseudonocardiaceae</taxon>
    </lineage>
</organism>
<dbReference type="OrthoDB" id="661223at2"/>
<proteinExistence type="predicted"/>
<gene>
    <name evidence="1" type="ORF">CLV71_108122</name>
</gene>
<keyword evidence="2" id="KW-1185">Reference proteome</keyword>
<protein>
    <submittedName>
        <fullName evidence="1">Uncharacterized protein</fullName>
    </submittedName>
</protein>
<reference evidence="1 2" key="1">
    <citation type="submission" date="2019-03" db="EMBL/GenBank/DDBJ databases">
        <title>Genomic Encyclopedia of Archaeal and Bacterial Type Strains, Phase II (KMG-II): from individual species to whole genera.</title>
        <authorList>
            <person name="Goeker M."/>
        </authorList>
    </citation>
    <scope>NUCLEOTIDE SEQUENCE [LARGE SCALE GENOMIC DNA]</scope>
    <source>
        <strain evidence="1 2">DSM 45499</strain>
    </source>
</reference>
<evidence type="ECO:0000313" key="2">
    <source>
        <dbReference type="Proteomes" id="UP000294927"/>
    </source>
</evidence>
<sequence length="215" mass="22393">MAELSSSQRPLRGALVGFDPRNPLAGLVVFQYNPDELSRSLSPRTMPGGEDDANSPIVGAPVEVISLTAEIDAADRTGPLSAGDVHGPLAALEMLLYPRTSAVLANEALAAAGTIELLPVDPPLTLLVWGVTRVLPVRLTAFTVTEQAFDAALNPVRAQVQLSLRVLSYSDLPVTDAGHHIFLAHQVAKEALATRSAVAGVAAPVIAAAMRAVPS</sequence>